<proteinExistence type="predicted"/>
<sequence>MHPHTGRRRTARFRALIALAVPLLVAAGSVPPAGAAPEGAAPPGSAPGADPGAAPEDERAATVTWTVRPADEQGPDGRSWVELTLDPGESATEHVAVRNLGRTPATFSITTADGYFTDTGRFNMLPSARPSREAGTWVEAPDTVTVEAGGSAVLPFTVTVPRNATPGDHPAGIAASLMSVSQGPGGANIGIESRVGFRVMTRVTGELSPSVAVDNIHTSYALSWNPFEPGSLDITYDAVNDGNTHLTVDAGVEAAGRTEESRSSNGRPGPAELLPGDRRSLTTTVTKVWPLGIVTGRVTLVSAASAEGDPAATARPVTRTFVAWAVPWPQLIILAGVLLVLAGFWRGRRQRRRLEQKLAQAQARPQEQAPAASG</sequence>
<keyword evidence="2" id="KW-0812">Transmembrane</keyword>
<keyword evidence="3" id="KW-0732">Signal</keyword>
<evidence type="ECO:0000256" key="1">
    <source>
        <dbReference type="SAM" id="MobiDB-lite"/>
    </source>
</evidence>
<dbReference type="Proteomes" id="UP000179627">
    <property type="component" value="Unassembled WGS sequence"/>
</dbReference>
<evidence type="ECO:0008006" key="6">
    <source>
        <dbReference type="Google" id="ProtNLM"/>
    </source>
</evidence>
<reference evidence="5" key="1">
    <citation type="submission" date="2016-07" db="EMBL/GenBank/DDBJ databases">
        <title>Sequence Frankia sp. strain CcI1.17.</title>
        <authorList>
            <person name="Ghodhbane-Gtari F."/>
            <person name="Swanson E."/>
            <person name="Gueddou A."/>
            <person name="Morris K."/>
            <person name="Hezbri K."/>
            <person name="Ktari A."/>
            <person name="Nouioui I."/>
            <person name="Abebe-Akele F."/>
            <person name="Simpson S."/>
            <person name="Thomas K."/>
            <person name="Gtari M."/>
            <person name="Tisa L.S."/>
            <person name="Hurst S."/>
        </authorList>
    </citation>
    <scope>NUCLEOTIDE SEQUENCE [LARGE SCALE GENOMIC DNA]</scope>
    <source>
        <strain evidence="5">Cc1.17</strain>
    </source>
</reference>
<accession>A0A1S1Q2F6</accession>
<keyword evidence="2" id="KW-1133">Transmembrane helix</keyword>
<feature type="signal peptide" evidence="3">
    <location>
        <begin position="1"/>
        <end position="35"/>
    </location>
</feature>
<dbReference type="RefSeq" id="WP_071091264.1">
    <property type="nucleotide sequence ID" value="NZ_MBLM01000165.1"/>
</dbReference>
<feature type="compositionally biased region" description="Low complexity" evidence="1">
    <location>
        <begin position="34"/>
        <end position="54"/>
    </location>
</feature>
<organism evidence="4 5">
    <name type="scientific">Parafrankia colletiae</name>
    <dbReference type="NCBI Taxonomy" id="573497"/>
    <lineage>
        <taxon>Bacteria</taxon>
        <taxon>Bacillati</taxon>
        <taxon>Actinomycetota</taxon>
        <taxon>Actinomycetes</taxon>
        <taxon>Frankiales</taxon>
        <taxon>Frankiaceae</taxon>
        <taxon>Parafrankia</taxon>
    </lineage>
</organism>
<feature type="region of interest" description="Disordered" evidence="1">
    <location>
        <begin position="34"/>
        <end position="60"/>
    </location>
</feature>
<keyword evidence="2" id="KW-0472">Membrane</keyword>
<dbReference type="OrthoDB" id="4336304at2"/>
<feature type="transmembrane region" description="Helical" evidence="2">
    <location>
        <begin position="321"/>
        <end position="345"/>
    </location>
</feature>
<comment type="caution">
    <text evidence="4">The sequence shown here is derived from an EMBL/GenBank/DDBJ whole genome shotgun (WGS) entry which is preliminary data.</text>
</comment>
<dbReference type="EMBL" id="MBLM01000165">
    <property type="protein sequence ID" value="OHV29083.1"/>
    <property type="molecule type" value="Genomic_DNA"/>
</dbReference>
<dbReference type="AlphaFoldDB" id="A0A1S1Q2F6"/>
<name>A0A1S1Q2F6_9ACTN</name>
<feature type="chain" id="PRO_5010342009" description="DUF916 domain-containing protein" evidence="3">
    <location>
        <begin position="36"/>
        <end position="374"/>
    </location>
</feature>
<evidence type="ECO:0000256" key="2">
    <source>
        <dbReference type="SAM" id="Phobius"/>
    </source>
</evidence>
<evidence type="ECO:0000313" key="5">
    <source>
        <dbReference type="Proteomes" id="UP000179627"/>
    </source>
</evidence>
<evidence type="ECO:0000313" key="4">
    <source>
        <dbReference type="EMBL" id="OHV29083.1"/>
    </source>
</evidence>
<evidence type="ECO:0000256" key="3">
    <source>
        <dbReference type="SAM" id="SignalP"/>
    </source>
</evidence>
<feature type="region of interest" description="Disordered" evidence="1">
    <location>
        <begin position="254"/>
        <end position="279"/>
    </location>
</feature>
<protein>
    <recommendedName>
        <fullName evidence="6">DUF916 domain-containing protein</fullName>
    </recommendedName>
</protein>
<gene>
    <name evidence="4" type="ORF">CC117_29215</name>
</gene>
<keyword evidence="5" id="KW-1185">Reference proteome</keyword>